<dbReference type="SUPFAM" id="SSF56281">
    <property type="entry name" value="Metallo-hydrolase/oxidoreductase"/>
    <property type="match status" value="1"/>
</dbReference>
<dbReference type="Pfam" id="PF10996">
    <property type="entry name" value="Beta-Casp"/>
    <property type="match status" value="1"/>
</dbReference>
<dbReference type="GO" id="GO:0004521">
    <property type="term" value="F:RNA endonuclease activity"/>
    <property type="evidence" value="ECO:0007669"/>
    <property type="project" value="TreeGrafter"/>
</dbReference>
<reference evidence="4" key="1">
    <citation type="submission" date="2016-04" db="EMBL/GenBank/DDBJ databases">
        <authorList>
            <person name="Evans L.H."/>
            <person name="Alamgir A."/>
            <person name="Owens N."/>
            <person name="Weber N.D."/>
            <person name="Virtaneva K."/>
            <person name="Barbian K."/>
            <person name="Babar A."/>
            <person name="Rosenke K."/>
        </authorList>
    </citation>
    <scope>NUCLEOTIDE SEQUENCE</scope>
    <source>
        <strain evidence="4">86</strain>
    </source>
</reference>
<evidence type="ECO:0000313" key="4">
    <source>
        <dbReference type="EMBL" id="SBW09465.1"/>
    </source>
</evidence>
<sequence length="538" mass="59187">MKITFLGAAKTVTGSCYVVETDNARFAVDCGMHQGNAAIEERNEDTELYRPGDIDFFLVTHAHIDHSGLLPRMVREGFSGPVYCTEPTADLLGIMLADSAHIQEMEAEWATRKQKRRGAKPVEPLYTQEDAAKVVSMLSPISYDKSFQPATGVQVTYKNAGHILGAAFLELVVAKNGDTYKLIFSGDLGRPDALIVEDAEVPELKPDYLFMESTYGDRDHKNESSSLEELAEAIKYSHSRGEKVIIPAFAVERTQEILFTLHKLHKRGMLPANLPIYVDSPLAIKATEIFRKFPEYYDEETRAVVNAGEDPFDVPGLRFTPTTQESQAINAVSGPAVIISASGMANAGRVKHHLRHNLWRPGASVVFVGYQAIGTPGRKLVDGAQSLRLLGEDTAVKAKIFTIGGFSAHAGQSQLLAWVEKFTHPEMTVVLIHGEEKAQTVLSGLIEERFGLKVVIPGYLEELALIPGKEAAIVPAVALDKAMPAINWDTLFALTRNTMDLAQSRKDSLSQHDWAVQAEFRDKLLEINSELARFASQA</sequence>
<feature type="domain" description="Beta-Casp" evidence="3">
    <location>
        <begin position="254"/>
        <end position="380"/>
    </location>
</feature>
<dbReference type="EMBL" id="FLUQ01000005">
    <property type="protein sequence ID" value="SBW09465.1"/>
    <property type="molecule type" value="Genomic_DNA"/>
</dbReference>
<dbReference type="Pfam" id="PF16661">
    <property type="entry name" value="Lactamase_B_6"/>
    <property type="match status" value="1"/>
</dbReference>
<evidence type="ECO:0000256" key="1">
    <source>
        <dbReference type="ARBA" id="ARBA00022801"/>
    </source>
</evidence>
<dbReference type="InterPro" id="IPR036866">
    <property type="entry name" value="RibonucZ/Hydroxyglut_hydro"/>
</dbReference>
<dbReference type="CDD" id="cd16295">
    <property type="entry name" value="TTHA0252-CPSF-like_MBL-fold"/>
    <property type="match status" value="1"/>
</dbReference>
<protein>
    <submittedName>
        <fullName evidence="4">Metallo-beta-lactamase family protein</fullName>
    </submittedName>
</protein>
<gene>
    <name evidence="4" type="ORF">KL86DPRO_50178</name>
</gene>
<dbReference type="InterPro" id="IPR011108">
    <property type="entry name" value="RMMBL"/>
</dbReference>
<dbReference type="Gene3D" id="3.60.15.10">
    <property type="entry name" value="Ribonuclease Z/Hydroxyacylglutathione hydrolase-like"/>
    <property type="match status" value="1"/>
</dbReference>
<dbReference type="SMART" id="SM00849">
    <property type="entry name" value="Lactamase_B"/>
    <property type="match status" value="1"/>
</dbReference>
<dbReference type="AlphaFoldDB" id="A0A212KD80"/>
<organism evidence="4">
    <name type="scientific">uncultured delta proteobacterium</name>
    <dbReference type="NCBI Taxonomy" id="34034"/>
    <lineage>
        <taxon>Bacteria</taxon>
        <taxon>Deltaproteobacteria</taxon>
        <taxon>environmental samples</taxon>
    </lineage>
</organism>
<dbReference type="PANTHER" id="PTHR11203:SF37">
    <property type="entry name" value="INTEGRATOR COMPLEX SUBUNIT 11"/>
    <property type="match status" value="1"/>
</dbReference>
<evidence type="ECO:0000259" key="2">
    <source>
        <dbReference type="SMART" id="SM00849"/>
    </source>
</evidence>
<dbReference type="SMART" id="SM01027">
    <property type="entry name" value="Beta-Casp"/>
    <property type="match status" value="1"/>
</dbReference>
<accession>A0A212KD80</accession>
<dbReference type="GO" id="GO:0016787">
    <property type="term" value="F:hydrolase activity"/>
    <property type="evidence" value="ECO:0007669"/>
    <property type="project" value="UniProtKB-KW"/>
</dbReference>
<dbReference type="InterPro" id="IPR022712">
    <property type="entry name" value="Beta_Casp"/>
</dbReference>
<name>A0A212KD80_9DELT</name>
<dbReference type="Gene3D" id="3.40.50.10890">
    <property type="match status" value="1"/>
</dbReference>
<keyword evidence="1" id="KW-0378">Hydrolase</keyword>
<evidence type="ECO:0000259" key="3">
    <source>
        <dbReference type="SMART" id="SM01027"/>
    </source>
</evidence>
<feature type="domain" description="Metallo-beta-lactamase" evidence="2">
    <location>
        <begin position="13"/>
        <end position="249"/>
    </location>
</feature>
<dbReference type="InterPro" id="IPR050698">
    <property type="entry name" value="MBL"/>
</dbReference>
<dbReference type="InterPro" id="IPR001279">
    <property type="entry name" value="Metallo-B-lactamas"/>
</dbReference>
<dbReference type="Pfam" id="PF07521">
    <property type="entry name" value="RMMBL"/>
    <property type="match status" value="1"/>
</dbReference>
<proteinExistence type="predicted"/>
<dbReference type="PANTHER" id="PTHR11203">
    <property type="entry name" value="CLEAVAGE AND POLYADENYLATION SPECIFICITY FACTOR FAMILY MEMBER"/>
    <property type="match status" value="1"/>
</dbReference>